<keyword evidence="5 10" id="KW-0949">S-adenosyl-L-methionine</keyword>
<comment type="catalytic activity">
    <reaction evidence="9 10">
        <text>L-histidyl-[translation elongation factor 2] + S-adenosyl-L-methionine = 2-[(3S)-amino-3-carboxypropyl]-L-histidyl-[translation elongation factor 2] + S-methyl-5'-thioadenosine + H(+)</text>
        <dbReference type="Rhea" id="RHEA:36783"/>
        <dbReference type="Rhea" id="RHEA-COMP:9748"/>
        <dbReference type="Rhea" id="RHEA-COMP:9749"/>
        <dbReference type="ChEBI" id="CHEBI:15378"/>
        <dbReference type="ChEBI" id="CHEBI:17509"/>
        <dbReference type="ChEBI" id="CHEBI:29979"/>
        <dbReference type="ChEBI" id="CHEBI:59789"/>
        <dbReference type="ChEBI" id="CHEBI:73995"/>
        <dbReference type="EC" id="2.5.1.108"/>
    </reaction>
</comment>
<evidence type="ECO:0000256" key="7">
    <source>
        <dbReference type="ARBA" id="ARBA00023004"/>
    </source>
</evidence>
<evidence type="ECO:0000256" key="2">
    <source>
        <dbReference type="ARBA" id="ARBA00005156"/>
    </source>
</evidence>
<dbReference type="Proteomes" id="UP000001037">
    <property type="component" value="Chromosome"/>
</dbReference>
<comment type="similarity">
    <text evidence="10">Belongs to the DPH1/DPH2 family.</text>
</comment>
<dbReference type="InterPro" id="IPR016435">
    <property type="entry name" value="DPH1/DPH2"/>
</dbReference>
<dbReference type="Gene3D" id="3.40.50.11840">
    <property type="entry name" value="Diphthamide synthesis DPH1/DPH2 domain 1"/>
    <property type="match status" value="1"/>
</dbReference>
<dbReference type="GO" id="GO:0051539">
    <property type="term" value="F:4 iron, 4 sulfur cluster binding"/>
    <property type="evidence" value="ECO:0007669"/>
    <property type="project" value="UniProtKB-UniRule"/>
</dbReference>
<gene>
    <name evidence="11" type="ordered locus">Pyrfu_0174</name>
</gene>
<dbReference type="InterPro" id="IPR035435">
    <property type="entry name" value="DPH1/DPH2_euk_archaea"/>
</dbReference>
<evidence type="ECO:0000256" key="4">
    <source>
        <dbReference type="ARBA" id="ARBA00022679"/>
    </source>
</evidence>
<dbReference type="InterPro" id="IPR042264">
    <property type="entry name" value="DPH1/DPH2_2"/>
</dbReference>
<dbReference type="Gene3D" id="3.40.50.11860">
    <property type="entry name" value="Diphthamide synthesis DPH1/DPH2 domain 3"/>
    <property type="match status" value="1"/>
</dbReference>
<evidence type="ECO:0000256" key="8">
    <source>
        <dbReference type="ARBA" id="ARBA00023014"/>
    </source>
</evidence>
<evidence type="ECO:0000256" key="1">
    <source>
        <dbReference type="ARBA" id="ARBA00001966"/>
    </source>
</evidence>
<dbReference type="NCBIfam" id="TIGR00322">
    <property type="entry name" value="diphth2_R"/>
    <property type="match status" value="1"/>
</dbReference>
<dbReference type="eggNOG" id="arCOG04112">
    <property type="taxonomic scope" value="Archaea"/>
</dbReference>
<comment type="pathway">
    <text evidence="2 10">Protein modification; peptidyl-diphthamide biosynthesis.</text>
</comment>
<dbReference type="Gene3D" id="3.40.50.11850">
    <property type="entry name" value="Diphthamide synthesis DPH1/DPH2 domain 2"/>
    <property type="match status" value="1"/>
</dbReference>
<dbReference type="GeneID" id="11139811"/>
<comment type="function">
    <text evidence="10">Catalyzes the first step of diphthamide biosynthesis, i.e. the transfer of the 3-amino-3-carboxypropyl group from S-adenosyl-L-methionine (SAM) to the C2 position of the imidazole ring of the target histidine residue in translation elongation factor 2 (EF-2).</text>
</comment>
<dbReference type="OrthoDB" id="314at2157"/>
<dbReference type="InterPro" id="IPR042263">
    <property type="entry name" value="DPH1/DPH2_1"/>
</dbReference>
<evidence type="ECO:0000256" key="10">
    <source>
        <dbReference type="PIRNR" id="PIRNR004967"/>
    </source>
</evidence>
<accession>G0EET2</accession>
<dbReference type="GO" id="GO:0090560">
    <property type="term" value="F:2-(3-amino-3-carboxypropyl)histidine synthase activity"/>
    <property type="evidence" value="ECO:0007669"/>
    <property type="project" value="UniProtKB-UniRule"/>
</dbReference>
<keyword evidence="10" id="KW-0004">4Fe-4S</keyword>
<dbReference type="GO" id="GO:0017183">
    <property type="term" value="P:protein histidyl modification to diphthamide"/>
    <property type="evidence" value="ECO:0007669"/>
    <property type="project" value="UniProtKB-UniRule"/>
</dbReference>
<dbReference type="SFLD" id="SFLDS00032">
    <property type="entry name" value="Radical_SAM_3-amino-3-carboxyp"/>
    <property type="match status" value="1"/>
</dbReference>
<dbReference type="GO" id="GO:0046872">
    <property type="term" value="F:metal ion binding"/>
    <property type="evidence" value="ECO:0007669"/>
    <property type="project" value="UniProtKB-KW"/>
</dbReference>
<dbReference type="UniPathway" id="UPA00559"/>
<keyword evidence="12" id="KW-1185">Reference proteome</keyword>
<dbReference type="Pfam" id="PF01866">
    <property type="entry name" value="Diphthamide_syn"/>
    <property type="match status" value="1"/>
</dbReference>
<evidence type="ECO:0000256" key="3">
    <source>
        <dbReference type="ARBA" id="ARBA00012221"/>
    </source>
</evidence>
<dbReference type="KEGG" id="pfm:Pyrfu_0174"/>
<evidence type="ECO:0000256" key="9">
    <source>
        <dbReference type="ARBA" id="ARBA00048403"/>
    </source>
</evidence>
<dbReference type="PIRSF" id="PIRSF004967">
    <property type="entry name" value="DPH1"/>
    <property type="match status" value="1"/>
</dbReference>
<dbReference type="EC" id="2.5.1.108" evidence="3 10"/>
<dbReference type="RefSeq" id="WP_014025723.1">
    <property type="nucleotide sequence ID" value="NC_015931.1"/>
</dbReference>
<sequence>MKKLDWAAIIEREILNICESVKGKKVFVELPEGFKIYTSLIRKLLLSCGARQVAFRLEPTYGSCESMTCELHHAIFDVVLHVGHDAYPYEPLKECNGVEIIYVPVKLNVEDVDTKKLVRLIIDTLSEDGVDTIAIGYNTQYEKIALHVVNEVNMHGFKVLRTSPILGCFFGGLDKLENVDAYLVFGSRFHALGLGLATHASSRIYVVDVDKYSVNDYTSDAERVLRVRYGKAMEARNARKWGIIVGARKGQCRLWLVERLASLFTSRGLEYTLLYSSRTLRQDLDAIPVDVAEAFVVTSCPRLAIEDLSDYWRPVLTPGEALYALGVYDRVKFPW</sequence>
<evidence type="ECO:0000256" key="6">
    <source>
        <dbReference type="ARBA" id="ARBA00022723"/>
    </source>
</evidence>
<dbReference type="EMBL" id="CP002838">
    <property type="protein sequence ID" value="AEM38046.1"/>
    <property type="molecule type" value="Genomic_DNA"/>
</dbReference>
<protein>
    <recommendedName>
        <fullName evidence="3 10">2-(3-amino-3-carboxypropyl)histidine synthase</fullName>
        <ecNumber evidence="3 10">2.5.1.108</ecNumber>
    </recommendedName>
</protein>
<organism evidence="11 12">
    <name type="scientific">Pyrolobus fumarii (strain DSM 11204 / 1A)</name>
    <dbReference type="NCBI Taxonomy" id="694429"/>
    <lineage>
        <taxon>Archaea</taxon>
        <taxon>Thermoproteota</taxon>
        <taxon>Thermoprotei</taxon>
        <taxon>Desulfurococcales</taxon>
        <taxon>Pyrodictiaceae</taxon>
        <taxon>Pyrolobus</taxon>
    </lineage>
</organism>
<evidence type="ECO:0000313" key="11">
    <source>
        <dbReference type="EMBL" id="AEM38046.1"/>
    </source>
</evidence>
<dbReference type="InterPro" id="IPR042265">
    <property type="entry name" value="DPH1/DPH2_3"/>
</dbReference>
<reference evidence="11 12" key="1">
    <citation type="journal article" date="2011" name="Stand. Genomic Sci.">
        <title>Complete genome sequence of the hyperthermophilic chemolithoautotroph Pyrolobus fumarii type strain (1A).</title>
        <authorList>
            <person name="Anderson I."/>
            <person name="Goker M."/>
            <person name="Nolan M."/>
            <person name="Lucas S."/>
            <person name="Hammon N."/>
            <person name="Deshpande S."/>
            <person name="Cheng J.F."/>
            <person name="Tapia R."/>
            <person name="Han C."/>
            <person name="Goodwin L."/>
            <person name="Pitluck S."/>
            <person name="Huntemann M."/>
            <person name="Liolios K."/>
            <person name="Ivanova N."/>
            <person name="Pagani I."/>
            <person name="Mavromatis K."/>
            <person name="Ovchinikova G."/>
            <person name="Pati A."/>
            <person name="Chen A."/>
            <person name="Palaniappan K."/>
            <person name="Land M."/>
            <person name="Hauser L."/>
            <person name="Brambilla E.M."/>
            <person name="Huber H."/>
            <person name="Yasawong M."/>
            <person name="Rohde M."/>
            <person name="Spring S."/>
            <person name="Abt B."/>
            <person name="Sikorski J."/>
            <person name="Wirth R."/>
            <person name="Detter J.C."/>
            <person name="Woyke T."/>
            <person name="Bristow J."/>
            <person name="Eisen J.A."/>
            <person name="Markowitz V."/>
            <person name="Hugenholtz P."/>
            <person name="Kyrpides N.C."/>
            <person name="Klenk H.P."/>
            <person name="Lapidus A."/>
        </authorList>
    </citation>
    <scope>NUCLEOTIDE SEQUENCE [LARGE SCALE GENOMIC DNA]</scope>
    <source>
        <strain evidence="12">DSM 11204 / 1A</strain>
    </source>
</reference>
<dbReference type="PANTHER" id="PTHR10762:SF1">
    <property type="entry name" value="2-(3-AMINO-3-CARBOXYPROPYL)HISTIDINE SYNTHASE SUBUNIT 1"/>
    <property type="match status" value="1"/>
</dbReference>
<dbReference type="FunCoup" id="G0EET2">
    <property type="interactions" value="112"/>
</dbReference>
<proteinExistence type="inferred from homology"/>
<dbReference type="InParanoid" id="G0EET2"/>
<evidence type="ECO:0000256" key="5">
    <source>
        <dbReference type="ARBA" id="ARBA00022691"/>
    </source>
</evidence>
<dbReference type="HOGENOM" id="CLU_037146_0_0_2"/>
<keyword evidence="4 10" id="KW-0808">Transferase</keyword>
<comment type="cofactor">
    <cofactor evidence="1 10">
        <name>[4Fe-4S] cluster</name>
        <dbReference type="ChEBI" id="CHEBI:49883"/>
    </cofactor>
</comment>
<dbReference type="AlphaFoldDB" id="G0EET2"/>
<keyword evidence="8 10" id="KW-0411">Iron-sulfur</keyword>
<keyword evidence="7 10" id="KW-0408">Iron</keyword>
<dbReference type="PANTHER" id="PTHR10762">
    <property type="entry name" value="DIPHTHAMIDE BIOSYNTHESIS PROTEIN"/>
    <property type="match status" value="1"/>
</dbReference>
<evidence type="ECO:0000313" key="12">
    <source>
        <dbReference type="Proteomes" id="UP000001037"/>
    </source>
</evidence>
<keyword evidence="6 10" id="KW-0479">Metal-binding</keyword>
<dbReference type="STRING" id="694429.Pyrfu_0174"/>
<name>G0EET2_PYRF1</name>